<keyword evidence="6" id="KW-1185">Reference proteome</keyword>
<evidence type="ECO:0000256" key="2">
    <source>
        <dbReference type="ARBA" id="ARBA00022771"/>
    </source>
</evidence>
<proteinExistence type="predicted"/>
<dbReference type="InterPro" id="IPR001876">
    <property type="entry name" value="Znf_RanBP2"/>
</dbReference>
<keyword evidence="2" id="KW-0863">Zinc-finger</keyword>
<dbReference type="Pfam" id="PF12773">
    <property type="entry name" value="DZR"/>
    <property type="match status" value="1"/>
</dbReference>
<dbReference type="InterPro" id="IPR025874">
    <property type="entry name" value="DZR"/>
</dbReference>
<dbReference type="EMBL" id="ADLN01000075">
    <property type="protein sequence ID" value="EHI59121.1"/>
    <property type="molecule type" value="Genomic_DNA"/>
</dbReference>
<comment type="caution">
    <text evidence="5">The sequence shown here is derived from an EMBL/GenBank/DDBJ whole genome shotgun (WGS) entry which is preliminary data.</text>
</comment>
<evidence type="ECO:0000313" key="6">
    <source>
        <dbReference type="Proteomes" id="UP000005384"/>
    </source>
</evidence>
<protein>
    <recommendedName>
        <fullName evidence="4">RanBP2-type domain-containing protein</fullName>
    </recommendedName>
</protein>
<reference evidence="5 6" key="1">
    <citation type="submission" date="2011-08" db="EMBL/GenBank/DDBJ databases">
        <title>The Genome Sequence of Clostridium hathewayi WAL-18680.</title>
        <authorList>
            <consortium name="The Broad Institute Genome Sequencing Platform"/>
            <person name="Earl A."/>
            <person name="Ward D."/>
            <person name="Feldgarden M."/>
            <person name="Gevers D."/>
            <person name="Finegold S.M."/>
            <person name="Summanen P.H."/>
            <person name="Molitoris D.R."/>
            <person name="Song M."/>
            <person name="Daigneault M."/>
            <person name="Allen-Vercoe E."/>
            <person name="Young S.K."/>
            <person name="Zeng Q."/>
            <person name="Gargeya S."/>
            <person name="Fitzgerald M."/>
            <person name="Haas B."/>
            <person name="Abouelleil A."/>
            <person name="Alvarado L."/>
            <person name="Arachchi H.M."/>
            <person name="Berlin A."/>
            <person name="Brown A."/>
            <person name="Chapman S.B."/>
            <person name="Chen Z."/>
            <person name="Dunbar C."/>
            <person name="Freedman E."/>
            <person name="Gearin G."/>
            <person name="Gellesch M."/>
            <person name="Goldberg J."/>
            <person name="Griggs A."/>
            <person name="Gujja S."/>
            <person name="Heiman D."/>
            <person name="Howarth C."/>
            <person name="Larson L."/>
            <person name="Lui A."/>
            <person name="MacDonald P.J.P."/>
            <person name="Montmayeur A."/>
            <person name="Murphy C."/>
            <person name="Neiman D."/>
            <person name="Pearson M."/>
            <person name="Priest M."/>
            <person name="Roberts A."/>
            <person name="Saif S."/>
            <person name="Shea T."/>
            <person name="Shenoy N."/>
            <person name="Sisk P."/>
            <person name="Stolte C."/>
            <person name="Sykes S."/>
            <person name="Wortman J."/>
            <person name="Nusbaum C."/>
            <person name="Birren B."/>
        </authorList>
    </citation>
    <scope>NUCLEOTIDE SEQUENCE [LARGE SCALE GENOMIC DNA]</scope>
    <source>
        <strain evidence="5 6">WAL-18680</strain>
    </source>
</reference>
<evidence type="ECO:0000256" key="3">
    <source>
        <dbReference type="ARBA" id="ARBA00022833"/>
    </source>
</evidence>
<dbReference type="OrthoDB" id="1854254at2"/>
<evidence type="ECO:0000259" key="4">
    <source>
        <dbReference type="PROSITE" id="PS01358"/>
    </source>
</evidence>
<dbReference type="Gene3D" id="4.10.1060.10">
    <property type="entry name" value="Zinc finger, RanBP2-type"/>
    <property type="match status" value="1"/>
</dbReference>
<gene>
    <name evidence="5" type="ORF">HMPREF9473_02828</name>
</gene>
<dbReference type="HOGENOM" id="CLU_2193359_0_0_9"/>
<evidence type="ECO:0000313" key="5">
    <source>
        <dbReference type="EMBL" id="EHI59121.1"/>
    </source>
</evidence>
<dbReference type="PATRIC" id="fig|742737.3.peg.2832"/>
<feature type="domain" description="RanBP2-type" evidence="4">
    <location>
        <begin position="84"/>
        <end position="103"/>
    </location>
</feature>
<dbReference type="AlphaFoldDB" id="G5IH50"/>
<name>G5IH50_9FIRM</name>
<sequence length="108" mass="11860">MKCETCLFENAEGTRYCQRCGKKLKAHRPLFAWGDTKPWAGAGQKGTSMAPLGAMAVEKQAEELGEVTVHRTLVKVSPMEDGRWYCPDCGELNGKSVLTCKGCGRDFT</sequence>
<accession>G5IH50</accession>
<keyword evidence="3" id="KW-0862">Zinc</keyword>
<evidence type="ECO:0000256" key="1">
    <source>
        <dbReference type="ARBA" id="ARBA00022723"/>
    </source>
</evidence>
<keyword evidence="1" id="KW-0479">Metal-binding</keyword>
<dbReference type="PROSITE" id="PS01358">
    <property type="entry name" value="ZF_RANBP2_1"/>
    <property type="match status" value="1"/>
</dbReference>
<dbReference type="SMART" id="SM00547">
    <property type="entry name" value="ZnF_RBZ"/>
    <property type="match status" value="2"/>
</dbReference>
<dbReference type="RefSeq" id="WP_006780805.1">
    <property type="nucleotide sequence ID" value="NZ_CP040506.1"/>
</dbReference>
<dbReference type="GO" id="GO:0008270">
    <property type="term" value="F:zinc ion binding"/>
    <property type="evidence" value="ECO:0007669"/>
    <property type="project" value="UniProtKB-KW"/>
</dbReference>
<organism evidence="5 6">
    <name type="scientific">Hungatella hathewayi WAL-18680</name>
    <dbReference type="NCBI Taxonomy" id="742737"/>
    <lineage>
        <taxon>Bacteria</taxon>
        <taxon>Bacillati</taxon>
        <taxon>Bacillota</taxon>
        <taxon>Clostridia</taxon>
        <taxon>Lachnospirales</taxon>
        <taxon>Lachnospiraceae</taxon>
        <taxon>Hungatella</taxon>
    </lineage>
</organism>
<dbReference type="Proteomes" id="UP000005384">
    <property type="component" value="Unassembled WGS sequence"/>
</dbReference>